<protein>
    <submittedName>
        <fullName evidence="8">Exopolysaccharide biosynthesis protein EpsF</fullName>
    </submittedName>
</protein>
<gene>
    <name evidence="8" type="ORF">DF286_11580</name>
</gene>
<sequence length="431" mass="46752">MSLFQFLAILWARRLMIVLCTVAAVVAAFIVSLTLTPQYQASSRLMLSPSNPDPITGEMIPSAQTKGFMGTQTELVRDYRVAGLAVEKLGWLDNPNLQREYASEPRATDFRRWLAQRVIDSTSAFVVGGSNVLEIAYTDPSPQVARAGADAVREAYEEASVLLRRQRALAASQWYREQAEQARVELANADRIKTRFERANGLVFEGGVDLETLRLQVMAGQPPMVTVSNPAAVAPSAGQLAEVDAAIASSSRTLGPNHPEMQELQMRRAALARQVALEQANAGGGGSMTASQNRLLDQQRQRVMANRGNLERLRQLQTQVDVRREQYVRAATRAAEFRREAEVTETGATRLGGAVLPTKPISPNRPLIILGALGFGLGMGVLLALLTEMLGRRVRTVKDLNDAVEAPLLAVVIGPGTGGGPGRPLLRAPEQ</sequence>
<dbReference type="AlphaFoldDB" id="A0A2U2J534"/>
<evidence type="ECO:0000313" key="8">
    <source>
        <dbReference type="EMBL" id="PWG03438.1"/>
    </source>
</evidence>
<comment type="caution">
    <text evidence="8">The sequence shown here is derived from an EMBL/GenBank/DDBJ whole genome shotgun (WGS) entry which is preliminary data.</text>
</comment>
<dbReference type="Proteomes" id="UP000245916">
    <property type="component" value="Unassembled WGS sequence"/>
</dbReference>
<dbReference type="EMBL" id="QFFF01000001">
    <property type="protein sequence ID" value="PWG03438.1"/>
    <property type="molecule type" value="Genomic_DNA"/>
</dbReference>
<dbReference type="PANTHER" id="PTHR32309">
    <property type="entry name" value="TYROSINE-PROTEIN KINASE"/>
    <property type="match status" value="1"/>
</dbReference>
<evidence type="ECO:0000256" key="5">
    <source>
        <dbReference type="ARBA" id="ARBA00023136"/>
    </source>
</evidence>
<keyword evidence="9" id="KW-1185">Reference proteome</keyword>
<proteinExistence type="predicted"/>
<accession>A0A2U2J534</accession>
<dbReference type="GO" id="GO:0005886">
    <property type="term" value="C:plasma membrane"/>
    <property type="evidence" value="ECO:0007669"/>
    <property type="project" value="UniProtKB-SubCell"/>
</dbReference>
<keyword evidence="5 6" id="KW-0472">Membrane</keyword>
<dbReference type="InterPro" id="IPR003856">
    <property type="entry name" value="LPS_length_determ_N"/>
</dbReference>
<dbReference type="InterPro" id="IPR050445">
    <property type="entry name" value="Bact_polysacc_biosynth/exp"/>
</dbReference>
<comment type="subcellular location">
    <subcellularLocation>
        <location evidence="1">Cell membrane</location>
        <topology evidence="1">Multi-pass membrane protein</topology>
    </subcellularLocation>
</comment>
<keyword evidence="3 6" id="KW-0812">Transmembrane</keyword>
<dbReference type="Pfam" id="PF02706">
    <property type="entry name" value="Wzz"/>
    <property type="match status" value="1"/>
</dbReference>
<feature type="transmembrane region" description="Helical" evidence="6">
    <location>
        <begin position="12"/>
        <end position="35"/>
    </location>
</feature>
<feature type="domain" description="Polysaccharide chain length determinant N-terminal" evidence="7">
    <location>
        <begin position="2"/>
        <end position="52"/>
    </location>
</feature>
<reference evidence="8 9" key="1">
    <citation type="submission" date="2018-05" db="EMBL/GenBank/DDBJ databases">
        <title>Genome of Sphingosinicella humi QZX222.</title>
        <authorList>
            <person name="Qiao Z."/>
            <person name="Wang G."/>
        </authorList>
    </citation>
    <scope>NUCLEOTIDE SEQUENCE [LARGE SCALE GENOMIC DNA]</scope>
    <source>
        <strain evidence="8 9">QZX222</strain>
    </source>
</reference>
<evidence type="ECO:0000256" key="6">
    <source>
        <dbReference type="SAM" id="Phobius"/>
    </source>
</evidence>
<dbReference type="RefSeq" id="WP_109271576.1">
    <property type="nucleotide sequence ID" value="NZ_QFFF01000001.1"/>
</dbReference>
<keyword evidence="2" id="KW-1003">Cell membrane</keyword>
<organism evidence="8 9">
    <name type="scientific">Allosphingosinicella humi</name>
    <dbReference type="NCBI Taxonomy" id="2068657"/>
    <lineage>
        <taxon>Bacteria</taxon>
        <taxon>Pseudomonadati</taxon>
        <taxon>Pseudomonadota</taxon>
        <taxon>Alphaproteobacteria</taxon>
        <taxon>Sphingomonadales</taxon>
        <taxon>Sphingomonadaceae</taxon>
        <taxon>Allosphingosinicella</taxon>
    </lineage>
</organism>
<evidence type="ECO:0000259" key="7">
    <source>
        <dbReference type="Pfam" id="PF02706"/>
    </source>
</evidence>
<name>A0A2U2J534_9SPHN</name>
<evidence type="ECO:0000256" key="2">
    <source>
        <dbReference type="ARBA" id="ARBA00022475"/>
    </source>
</evidence>
<dbReference type="OrthoDB" id="7504426at2"/>
<evidence type="ECO:0000256" key="4">
    <source>
        <dbReference type="ARBA" id="ARBA00022989"/>
    </source>
</evidence>
<feature type="transmembrane region" description="Helical" evidence="6">
    <location>
        <begin position="367"/>
        <end position="386"/>
    </location>
</feature>
<evidence type="ECO:0000256" key="1">
    <source>
        <dbReference type="ARBA" id="ARBA00004651"/>
    </source>
</evidence>
<evidence type="ECO:0000313" key="9">
    <source>
        <dbReference type="Proteomes" id="UP000245916"/>
    </source>
</evidence>
<evidence type="ECO:0000256" key="3">
    <source>
        <dbReference type="ARBA" id="ARBA00022692"/>
    </source>
</evidence>
<keyword evidence="4 6" id="KW-1133">Transmembrane helix</keyword>
<dbReference type="PANTHER" id="PTHR32309:SF31">
    <property type="entry name" value="CAPSULAR EXOPOLYSACCHARIDE FAMILY"/>
    <property type="match status" value="1"/>
</dbReference>